<dbReference type="EMBL" id="JABAIM010000003">
    <property type="protein sequence ID" value="NLR76315.1"/>
    <property type="molecule type" value="Genomic_DNA"/>
</dbReference>
<sequence>MANYKAPMRDMKFVLFELLQADQKMATLPGLEEATADVFEQYLEAAAQFCESELAPLNRAADEEGCTYDAASHSVKTPAGFKEAYQQFCELGFTSIDCDPDYGGQGMPKTLSFPMMEMMNSANVAWAMYPGLSHGAYSAIHAHGTDEQKAQYLPKLVDGSWTGTMCLTEPHCGTDLGLLKTKAEPNADGSYSITGTKIFISAGEHDMSDNIIHLVLARLPDSPKDIKGISLFIVPKFMPNADGSVGERNSVYCGAIEHKMGIKANATAVINLDGAKGYLIGEVNKGMSCMFTMMNAARLGCGMQGLAIGEASFQNALTYAKERLQMRALGGAQAPEKAADPIIVHPDVRRMLLTGKAYTEAGRAFSTWLAMLLDVEERATNEEERKDAADLVALLTPIAKAFMTDNGYIAANMGMQVYGGHGFIREWGMEQYVRDCRISQIYEGTNGIQALDLLGRKILLDQGQKLRKFTKLVHKFCEAEAGNAELAEFIAPVAKLNKELGDITMAIGMQAMQNQQEVGAASVDYLRLLGHLVYGYFWARMVKLALAQQNGNEADFYKAKISTARFYFARLFPEVEALKLQLKAGAQSMLALDAEHFGFY</sequence>
<dbReference type="EC" id="1.3.99.41" evidence="8"/>
<dbReference type="Gene3D" id="1.10.540.10">
    <property type="entry name" value="Acyl-CoA dehydrogenase/oxidase, N-terminal domain"/>
    <property type="match status" value="1"/>
</dbReference>
<dbReference type="GO" id="GO:0016627">
    <property type="term" value="F:oxidoreductase activity, acting on the CH-CH group of donors"/>
    <property type="evidence" value="ECO:0007669"/>
    <property type="project" value="InterPro"/>
</dbReference>
<feature type="domain" description="Acyl-CoA dehydrogenase/oxidase N-terminal" evidence="13">
    <location>
        <begin position="40"/>
        <end position="159"/>
    </location>
</feature>
<dbReference type="InterPro" id="IPR025878">
    <property type="entry name" value="Acyl-CoA_dh-like_C_dom"/>
</dbReference>
<evidence type="ECO:0000256" key="6">
    <source>
        <dbReference type="ARBA" id="ARBA00051388"/>
    </source>
</evidence>
<dbReference type="Pfam" id="PF00441">
    <property type="entry name" value="Acyl-CoA_dh_1"/>
    <property type="match status" value="1"/>
</dbReference>
<accession>A0A847SBP1</accession>
<dbReference type="SUPFAM" id="SSF56645">
    <property type="entry name" value="Acyl-CoA dehydrogenase NM domain-like"/>
    <property type="match status" value="1"/>
</dbReference>
<dbReference type="InterPro" id="IPR006091">
    <property type="entry name" value="Acyl-CoA_Oxase/DH_mid-dom"/>
</dbReference>
<comment type="caution">
    <text evidence="15">The sequence shown here is derived from an EMBL/GenBank/DDBJ whole genome shotgun (WGS) entry which is preliminary data.</text>
</comment>
<feature type="domain" description="Acyl-CoA oxidase/dehydrogenase middle" evidence="12">
    <location>
        <begin position="165"/>
        <end position="273"/>
    </location>
</feature>
<comment type="catalytic activity">
    <reaction evidence="6">
        <text>3-(methylsulfanyl)propanoyl-CoA + oxidized [electron-transfer flavoprotein] + H(+) = 3-(methylsulfanyl)acryloyl-CoA + reduced [electron-transfer flavoprotein]</text>
        <dbReference type="Rhea" id="RHEA:52612"/>
        <dbReference type="Rhea" id="RHEA-COMP:10685"/>
        <dbReference type="Rhea" id="RHEA-COMP:10686"/>
        <dbReference type="ChEBI" id="CHEBI:15378"/>
        <dbReference type="ChEBI" id="CHEBI:57692"/>
        <dbReference type="ChEBI" id="CHEBI:58307"/>
        <dbReference type="ChEBI" id="CHEBI:82815"/>
        <dbReference type="ChEBI" id="CHEBI:84994"/>
        <dbReference type="EC" id="1.3.99.41"/>
    </reaction>
    <physiologicalReaction direction="left-to-right" evidence="6">
        <dbReference type="Rhea" id="RHEA:52613"/>
    </physiologicalReaction>
</comment>
<keyword evidence="5 10" id="KW-0560">Oxidoreductase</keyword>
<evidence type="ECO:0000259" key="12">
    <source>
        <dbReference type="Pfam" id="PF02770"/>
    </source>
</evidence>
<dbReference type="FunFam" id="2.40.110.10:FF:000031">
    <property type="entry name" value="Acyl-CoA dehydrogenase, putative"/>
    <property type="match status" value="1"/>
</dbReference>
<dbReference type="SUPFAM" id="SSF47203">
    <property type="entry name" value="Acyl-CoA dehydrogenase C-terminal domain-like"/>
    <property type="match status" value="1"/>
</dbReference>
<dbReference type="InterPro" id="IPR036250">
    <property type="entry name" value="AcylCo_DH-like_C"/>
</dbReference>
<dbReference type="InterPro" id="IPR009075">
    <property type="entry name" value="AcylCo_DH/oxidase_C"/>
</dbReference>
<dbReference type="PANTHER" id="PTHR42803:SF1">
    <property type="entry name" value="BROAD-SPECIFICITY LINEAR ACYL-COA DEHYDROGENASE FADE5"/>
    <property type="match status" value="1"/>
</dbReference>
<protein>
    <recommendedName>
        <fullName evidence="9">3-methylmercaptopropionyl-CoA dehydrogenase</fullName>
        <ecNumber evidence="8">1.3.99.41</ecNumber>
    </recommendedName>
</protein>
<evidence type="ECO:0000256" key="8">
    <source>
        <dbReference type="ARBA" id="ARBA00066694"/>
    </source>
</evidence>
<evidence type="ECO:0000256" key="5">
    <source>
        <dbReference type="ARBA" id="ARBA00023002"/>
    </source>
</evidence>
<evidence type="ECO:0000256" key="2">
    <source>
        <dbReference type="ARBA" id="ARBA00009347"/>
    </source>
</evidence>
<evidence type="ECO:0000256" key="3">
    <source>
        <dbReference type="ARBA" id="ARBA00022630"/>
    </source>
</evidence>
<dbReference type="InterPro" id="IPR046373">
    <property type="entry name" value="Acyl-CoA_Oxase/DH_mid-dom_sf"/>
</dbReference>
<dbReference type="InterPro" id="IPR037069">
    <property type="entry name" value="AcylCoA_DH/ox_N_sf"/>
</dbReference>
<dbReference type="Proteomes" id="UP000587991">
    <property type="component" value="Unassembled WGS sequence"/>
</dbReference>
<evidence type="ECO:0000313" key="15">
    <source>
        <dbReference type="EMBL" id="NLR76315.1"/>
    </source>
</evidence>
<evidence type="ECO:0000313" key="16">
    <source>
        <dbReference type="Proteomes" id="UP000587991"/>
    </source>
</evidence>
<keyword evidence="16" id="KW-1185">Reference proteome</keyword>
<dbReference type="Pfam" id="PF02770">
    <property type="entry name" value="Acyl-CoA_dh_M"/>
    <property type="match status" value="1"/>
</dbReference>
<dbReference type="PANTHER" id="PTHR42803">
    <property type="entry name" value="ACYL-COA DEHYDROGENASE"/>
    <property type="match status" value="1"/>
</dbReference>
<dbReference type="Gene3D" id="1.20.140.10">
    <property type="entry name" value="Butyryl-CoA Dehydrogenase, subunit A, domain 3"/>
    <property type="match status" value="1"/>
</dbReference>
<dbReference type="InterPro" id="IPR013786">
    <property type="entry name" value="AcylCoA_DH/ox_N"/>
</dbReference>
<keyword evidence="3 10" id="KW-0285">Flavoprotein</keyword>
<feature type="domain" description="Acetyl-CoA dehydrogenase-like C-terminal" evidence="14">
    <location>
        <begin position="469"/>
        <end position="593"/>
    </location>
</feature>
<keyword evidence="4 10" id="KW-0274">FAD</keyword>
<evidence type="ECO:0000256" key="1">
    <source>
        <dbReference type="ARBA" id="ARBA00001974"/>
    </source>
</evidence>
<comment type="cofactor">
    <cofactor evidence="1 10">
        <name>FAD</name>
        <dbReference type="ChEBI" id="CHEBI:57692"/>
    </cofactor>
</comment>
<gene>
    <name evidence="15" type="ORF">HF682_14205</name>
</gene>
<name>A0A847SBP1_9NEIS</name>
<comment type="function">
    <text evidence="7">Involved in the assimilation of dimethylsulphoniopropionate (DMSP), an important compound in the fixation of carbon in marine phytoplankton, by mediating the conversion of 3-(methylthio)propanoyl-CoA (MMPA-CoA) to 3-(methylthio)acryloyl-CoA (MTA-CoA).</text>
</comment>
<reference evidence="15 16" key="1">
    <citation type="submission" date="2020-04" db="EMBL/GenBank/DDBJ databases">
        <title>Draft genome of Leeia sp. IMCC25680.</title>
        <authorList>
            <person name="Song J."/>
            <person name="Cho J.-C."/>
        </authorList>
    </citation>
    <scope>NUCLEOTIDE SEQUENCE [LARGE SCALE GENOMIC DNA]</scope>
    <source>
        <strain evidence="15 16">IMCC25680</strain>
    </source>
</reference>
<evidence type="ECO:0000259" key="13">
    <source>
        <dbReference type="Pfam" id="PF02771"/>
    </source>
</evidence>
<dbReference type="Pfam" id="PF12806">
    <property type="entry name" value="Acyl-CoA_dh_C"/>
    <property type="match status" value="1"/>
</dbReference>
<dbReference type="RefSeq" id="WP_168877978.1">
    <property type="nucleotide sequence ID" value="NZ_JABAIM010000003.1"/>
</dbReference>
<feature type="domain" description="Acyl-CoA dehydrogenase/oxidase C-terminal" evidence="11">
    <location>
        <begin position="284"/>
        <end position="452"/>
    </location>
</feature>
<dbReference type="GO" id="GO:0050660">
    <property type="term" value="F:flavin adenine dinucleotide binding"/>
    <property type="evidence" value="ECO:0007669"/>
    <property type="project" value="InterPro"/>
</dbReference>
<dbReference type="AlphaFoldDB" id="A0A847SBP1"/>
<dbReference type="Pfam" id="PF02771">
    <property type="entry name" value="Acyl-CoA_dh_N"/>
    <property type="match status" value="1"/>
</dbReference>
<evidence type="ECO:0000256" key="7">
    <source>
        <dbReference type="ARBA" id="ARBA00058683"/>
    </source>
</evidence>
<evidence type="ECO:0000256" key="9">
    <source>
        <dbReference type="ARBA" id="ARBA00069043"/>
    </source>
</evidence>
<dbReference type="InterPro" id="IPR009100">
    <property type="entry name" value="AcylCoA_DH/oxidase_NM_dom_sf"/>
</dbReference>
<organism evidence="15 16">
    <name type="scientific">Leeia aquatica</name>
    <dbReference type="NCBI Taxonomy" id="2725557"/>
    <lineage>
        <taxon>Bacteria</taxon>
        <taxon>Pseudomonadati</taxon>
        <taxon>Pseudomonadota</taxon>
        <taxon>Betaproteobacteria</taxon>
        <taxon>Neisseriales</taxon>
        <taxon>Leeiaceae</taxon>
        <taxon>Leeia</taxon>
    </lineage>
</organism>
<proteinExistence type="inferred from homology"/>
<evidence type="ECO:0000259" key="14">
    <source>
        <dbReference type="Pfam" id="PF12806"/>
    </source>
</evidence>
<evidence type="ECO:0000256" key="10">
    <source>
        <dbReference type="RuleBase" id="RU362125"/>
    </source>
</evidence>
<dbReference type="Gene3D" id="2.40.110.10">
    <property type="entry name" value="Butyryl-CoA Dehydrogenase, subunit A, domain 2"/>
    <property type="match status" value="1"/>
</dbReference>
<evidence type="ECO:0000256" key="4">
    <source>
        <dbReference type="ARBA" id="ARBA00022827"/>
    </source>
</evidence>
<comment type="similarity">
    <text evidence="2 10">Belongs to the acyl-CoA dehydrogenase family.</text>
</comment>
<dbReference type="InterPro" id="IPR052166">
    <property type="entry name" value="Diverse_Acyl-CoA_DH"/>
</dbReference>
<evidence type="ECO:0000259" key="11">
    <source>
        <dbReference type="Pfam" id="PF00441"/>
    </source>
</evidence>